<evidence type="ECO:0000256" key="4">
    <source>
        <dbReference type="ARBA" id="ARBA00020076"/>
    </source>
</evidence>
<dbReference type="Gene3D" id="1.20.1300.10">
    <property type="entry name" value="Fumarate reductase/succinate dehydrogenase, transmembrane subunit"/>
    <property type="match status" value="1"/>
</dbReference>
<dbReference type="EMBL" id="CP038026">
    <property type="protein sequence ID" value="QBQ36179.1"/>
    <property type="molecule type" value="Genomic_DNA"/>
</dbReference>
<dbReference type="AlphaFoldDB" id="A0A4P7BFK4"/>
<evidence type="ECO:0000256" key="8">
    <source>
        <dbReference type="ARBA" id="ARBA00022989"/>
    </source>
</evidence>
<dbReference type="GO" id="GO:0009055">
    <property type="term" value="F:electron transfer activity"/>
    <property type="evidence" value="ECO:0007669"/>
    <property type="project" value="InterPro"/>
</dbReference>
<protein>
    <recommendedName>
        <fullName evidence="4">Succinate dehydrogenase cytochrome b556 subunit</fullName>
    </recommendedName>
</protein>
<dbReference type="SUPFAM" id="SSF81343">
    <property type="entry name" value="Fumarate reductase respiratory complex transmembrane subunits"/>
    <property type="match status" value="1"/>
</dbReference>
<dbReference type="EMBL" id="BMWW01000001">
    <property type="protein sequence ID" value="GGY77480.1"/>
    <property type="molecule type" value="Genomic_DNA"/>
</dbReference>
<keyword evidence="8 13" id="KW-1133">Transmembrane helix</keyword>
<feature type="transmembrane region" description="Helical" evidence="13">
    <location>
        <begin position="37"/>
        <end position="57"/>
    </location>
</feature>
<keyword evidence="9 12" id="KW-0408">Iron</keyword>
<keyword evidence="5 12" id="KW-0349">Heme</keyword>
<dbReference type="InterPro" id="IPR000701">
    <property type="entry name" value="SuccDH_FuR_B_TM-su"/>
</dbReference>
<evidence type="ECO:0000256" key="1">
    <source>
        <dbReference type="ARBA" id="ARBA00004050"/>
    </source>
</evidence>
<dbReference type="NCBIfam" id="TIGR02970">
    <property type="entry name" value="succ_dehyd_cytB"/>
    <property type="match status" value="1"/>
</dbReference>
<dbReference type="GO" id="GO:0046872">
    <property type="term" value="F:metal ion binding"/>
    <property type="evidence" value="ECO:0007669"/>
    <property type="project" value="UniProtKB-KW"/>
</dbReference>
<keyword evidence="16" id="KW-1185">Reference proteome</keyword>
<evidence type="ECO:0000256" key="13">
    <source>
        <dbReference type="SAM" id="Phobius"/>
    </source>
</evidence>
<feature type="transmembrane region" description="Helical" evidence="13">
    <location>
        <begin position="78"/>
        <end position="99"/>
    </location>
</feature>
<keyword evidence="7 12" id="KW-0479">Metal-binding</keyword>
<evidence type="ECO:0000256" key="12">
    <source>
        <dbReference type="PIRSR" id="PIRSR000178-1"/>
    </source>
</evidence>
<feature type="binding site" description="axial binding residue" evidence="12">
    <location>
        <position position="93"/>
    </location>
    <ligand>
        <name>heme</name>
        <dbReference type="ChEBI" id="CHEBI:30413"/>
        <note>ligand shared with second transmembrane subunit</note>
    </ligand>
    <ligandPart>
        <name>Fe</name>
        <dbReference type="ChEBI" id="CHEBI:18248"/>
    </ligandPart>
</feature>
<comment type="cofactor">
    <cofactor evidence="12">
        <name>heme</name>
        <dbReference type="ChEBI" id="CHEBI:30413"/>
    </cofactor>
    <text evidence="12">The heme is bound between the two transmembrane subunits.</text>
</comment>
<evidence type="ECO:0000256" key="6">
    <source>
        <dbReference type="ARBA" id="ARBA00022692"/>
    </source>
</evidence>
<comment type="subunit">
    <text evidence="11">Part of an enzyme complex containing four subunits: a flavoprotein, an iron-sulfur protein, plus two membrane-anchoring proteins, SdhC and SdhD. The complex can form homotrimers.</text>
</comment>
<dbReference type="PIRSF" id="PIRSF000178">
    <property type="entry name" value="SDH_cyt_b560"/>
    <property type="match status" value="1"/>
</dbReference>
<evidence type="ECO:0000313" key="16">
    <source>
        <dbReference type="Proteomes" id="UP000294359"/>
    </source>
</evidence>
<comment type="function">
    <text evidence="1">Membrane-anchoring subunit of succinate dehydrogenase (SDH).</text>
</comment>
<accession>A0A4P7BFK4</accession>
<evidence type="ECO:0000256" key="11">
    <source>
        <dbReference type="ARBA" id="ARBA00025912"/>
    </source>
</evidence>
<comment type="subcellular location">
    <subcellularLocation>
        <location evidence="2">Membrane</location>
    </subcellularLocation>
</comment>
<evidence type="ECO:0000256" key="2">
    <source>
        <dbReference type="ARBA" id="ARBA00004370"/>
    </source>
</evidence>
<dbReference type="InterPro" id="IPR034804">
    <property type="entry name" value="SQR/QFR_C/D"/>
</dbReference>
<organism evidence="14 17">
    <name type="scientific">Pseudoduganella plicata</name>
    <dbReference type="NCBI Taxonomy" id="321984"/>
    <lineage>
        <taxon>Bacteria</taxon>
        <taxon>Pseudomonadati</taxon>
        <taxon>Pseudomonadota</taxon>
        <taxon>Betaproteobacteria</taxon>
        <taxon>Burkholderiales</taxon>
        <taxon>Oxalobacteraceae</taxon>
        <taxon>Telluria group</taxon>
        <taxon>Pseudoduganella</taxon>
    </lineage>
</organism>
<reference evidence="15 16" key="2">
    <citation type="submission" date="2019-03" db="EMBL/GenBank/DDBJ databases">
        <title>Draft Genome Sequences of Six Type Strains of the Genus Massilia.</title>
        <authorList>
            <person name="Miess H."/>
            <person name="Frediansyhah A."/>
            <person name="Gross H."/>
        </authorList>
    </citation>
    <scope>NUCLEOTIDE SEQUENCE [LARGE SCALE GENOMIC DNA]</scope>
    <source>
        <strain evidence="15 16">DSM 17505</strain>
    </source>
</reference>
<dbReference type="RefSeq" id="WP_134384464.1">
    <property type="nucleotide sequence ID" value="NZ_BMWW01000001.1"/>
</dbReference>
<dbReference type="Proteomes" id="UP000294359">
    <property type="component" value="Chromosome"/>
</dbReference>
<evidence type="ECO:0000256" key="9">
    <source>
        <dbReference type="ARBA" id="ARBA00023004"/>
    </source>
</evidence>
<keyword evidence="10 13" id="KW-0472">Membrane</keyword>
<evidence type="ECO:0000313" key="17">
    <source>
        <dbReference type="Proteomes" id="UP000619512"/>
    </source>
</evidence>
<evidence type="ECO:0000256" key="7">
    <source>
        <dbReference type="ARBA" id="ARBA00022723"/>
    </source>
</evidence>
<reference evidence="14" key="3">
    <citation type="submission" date="2022-12" db="EMBL/GenBank/DDBJ databases">
        <authorList>
            <person name="Sun Q."/>
            <person name="Kim S."/>
        </authorList>
    </citation>
    <scope>NUCLEOTIDE SEQUENCE</scope>
    <source>
        <strain evidence="14">KCTC 12344</strain>
    </source>
</reference>
<keyword evidence="6 13" id="KW-0812">Transmembrane</keyword>
<evidence type="ECO:0000256" key="10">
    <source>
        <dbReference type="ARBA" id="ARBA00023136"/>
    </source>
</evidence>
<feature type="transmembrane region" description="Helical" evidence="13">
    <location>
        <begin position="119"/>
        <end position="137"/>
    </location>
</feature>
<evidence type="ECO:0000256" key="5">
    <source>
        <dbReference type="ARBA" id="ARBA00022617"/>
    </source>
</evidence>
<evidence type="ECO:0000313" key="14">
    <source>
        <dbReference type="EMBL" id="GGY77480.1"/>
    </source>
</evidence>
<dbReference type="PANTHER" id="PTHR10978">
    <property type="entry name" value="SUCCINATE DEHYDROGENASE CYTOCHROME B560 SUBUNIT"/>
    <property type="match status" value="1"/>
</dbReference>
<dbReference type="GO" id="GO:0006099">
    <property type="term" value="P:tricarboxylic acid cycle"/>
    <property type="evidence" value="ECO:0007669"/>
    <property type="project" value="InterPro"/>
</dbReference>
<sequence length="140" mass="15986">MSEAVREAPRKQRREIRNIHVTELMNYRQPFSAIVSIMHRVSGFLMFALLPFILYLLQESIRSEISFAHFQGIASHPFAKLVILALVWGYMHHFCAGVRHLVMDTHVGLDKDSARKSAIAVLVITWVVVILVALKLFGVF</sequence>
<dbReference type="GO" id="GO:0005886">
    <property type="term" value="C:plasma membrane"/>
    <property type="evidence" value="ECO:0007669"/>
    <property type="project" value="TreeGrafter"/>
</dbReference>
<dbReference type="PANTHER" id="PTHR10978:SF5">
    <property type="entry name" value="SUCCINATE DEHYDROGENASE CYTOCHROME B560 SUBUNIT, MITOCHONDRIAL"/>
    <property type="match status" value="1"/>
</dbReference>
<reference evidence="14" key="1">
    <citation type="journal article" date="2014" name="Int. J. Syst. Evol. Microbiol.">
        <title>Complete genome sequence of Corynebacterium casei LMG S-19264T (=DSM 44701T), isolated from a smear-ripened cheese.</title>
        <authorList>
            <consortium name="US DOE Joint Genome Institute (JGI-PGF)"/>
            <person name="Walter F."/>
            <person name="Albersmeier A."/>
            <person name="Kalinowski J."/>
            <person name="Ruckert C."/>
        </authorList>
    </citation>
    <scope>NUCLEOTIDE SEQUENCE</scope>
    <source>
        <strain evidence="14">KCTC 12344</strain>
    </source>
</reference>
<proteinExistence type="inferred from homology"/>
<gene>
    <name evidence="14" type="primary">sdhC</name>
    <name evidence="15" type="ORF">E1742_08420</name>
    <name evidence="14" type="ORF">GCM10007388_07840</name>
</gene>
<name>A0A4P7BFK4_9BURK</name>
<dbReference type="Proteomes" id="UP000619512">
    <property type="component" value="Unassembled WGS sequence"/>
</dbReference>
<dbReference type="Pfam" id="PF01127">
    <property type="entry name" value="Sdh_cyt"/>
    <property type="match status" value="1"/>
</dbReference>
<comment type="similarity">
    <text evidence="3">Belongs to the cytochrome b560 family.</text>
</comment>
<dbReference type="InterPro" id="IPR014314">
    <property type="entry name" value="Succ_DH_cytb556"/>
</dbReference>
<dbReference type="OrthoDB" id="9799441at2"/>
<evidence type="ECO:0000313" key="15">
    <source>
        <dbReference type="EMBL" id="QBQ36179.1"/>
    </source>
</evidence>
<evidence type="ECO:0000256" key="3">
    <source>
        <dbReference type="ARBA" id="ARBA00007244"/>
    </source>
</evidence>
<dbReference type="CDD" id="cd03499">
    <property type="entry name" value="SQR_TypeC_SdhC"/>
    <property type="match status" value="1"/>
</dbReference>